<keyword evidence="3" id="KW-0862">Zinc</keyword>
<evidence type="ECO:0000256" key="2">
    <source>
        <dbReference type="ARBA" id="ARBA00022771"/>
    </source>
</evidence>
<keyword evidence="1" id="KW-0479">Metal-binding</keyword>
<dbReference type="GO" id="GO:0016567">
    <property type="term" value="P:protein ubiquitination"/>
    <property type="evidence" value="ECO:0007669"/>
    <property type="project" value="InterPro"/>
</dbReference>
<dbReference type="GO" id="GO:0008270">
    <property type="term" value="F:zinc ion binding"/>
    <property type="evidence" value="ECO:0007669"/>
    <property type="project" value="UniProtKB-KW"/>
</dbReference>
<comment type="caution">
    <text evidence="6">The sequence shown here is derived from an EMBL/GenBank/DDBJ whole genome shotgun (WGS) entry which is preliminary data.</text>
</comment>
<dbReference type="PANTHER" id="PTHR16047:SF7">
    <property type="entry name" value="E3 UBIQUITIN-PROTEIN LIGASE RFWD3"/>
    <property type="match status" value="1"/>
</dbReference>
<feature type="region of interest" description="Disordered" evidence="4">
    <location>
        <begin position="1"/>
        <end position="25"/>
    </location>
</feature>
<dbReference type="InterPro" id="IPR013083">
    <property type="entry name" value="Znf_RING/FYVE/PHD"/>
</dbReference>
<dbReference type="AlphaFoldDB" id="A0A833QWN0"/>
<evidence type="ECO:0000256" key="4">
    <source>
        <dbReference type="SAM" id="MobiDB-lite"/>
    </source>
</evidence>
<name>A0A833QWN0_9POAL</name>
<protein>
    <submittedName>
        <fullName evidence="6">E3 ubiquitin-protein ligase RFWD3-like isoform X3</fullName>
    </submittedName>
</protein>
<dbReference type="InterPro" id="IPR037381">
    <property type="entry name" value="RFWD3"/>
</dbReference>
<reference evidence="6" key="1">
    <citation type="submission" date="2020-01" db="EMBL/GenBank/DDBJ databases">
        <title>Genome sequence of Kobresia littledalei, the first chromosome-level genome in the family Cyperaceae.</title>
        <authorList>
            <person name="Qu G."/>
        </authorList>
    </citation>
    <scope>NUCLEOTIDE SEQUENCE</scope>
    <source>
        <strain evidence="6">C.B.Clarke</strain>
        <tissue evidence="6">Leaf</tissue>
    </source>
</reference>
<dbReference type="SUPFAM" id="SSF57850">
    <property type="entry name" value="RING/U-box"/>
    <property type="match status" value="1"/>
</dbReference>
<keyword evidence="2" id="KW-0863">Zinc-finger</keyword>
<dbReference type="Pfam" id="PF00097">
    <property type="entry name" value="zf-C3HC4"/>
    <property type="match status" value="1"/>
</dbReference>
<feature type="region of interest" description="Disordered" evidence="4">
    <location>
        <begin position="168"/>
        <end position="191"/>
    </location>
</feature>
<dbReference type="GO" id="GO:0004842">
    <property type="term" value="F:ubiquitin-protein transferase activity"/>
    <property type="evidence" value="ECO:0007669"/>
    <property type="project" value="InterPro"/>
</dbReference>
<sequence length="191" mass="22289">MASRGVSSRLQPPQEYDEEEEEEKKMKAILTRKTTRPVPVVTPTRNQNCIPCGHVYGRLCLEKWLRKCKNKGKCPQCNVKFNPKQIINLYAPRIVVPNDDLEKEVKFLRENIKSLILEKARLLDVIDKRLPRVEFMSTQTYFYNLSQGMPFQYPPHGLFDIDFYERAGHAPPPPPYPHPYQPPPPLENQDE</sequence>
<dbReference type="GO" id="GO:0036297">
    <property type="term" value="P:interstrand cross-link repair"/>
    <property type="evidence" value="ECO:0007669"/>
    <property type="project" value="InterPro"/>
</dbReference>
<dbReference type="EMBL" id="SWLB01000016">
    <property type="protein sequence ID" value="KAF3328402.1"/>
    <property type="molecule type" value="Genomic_DNA"/>
</dbReference>
<dbReference type="GO" id="GO:0005634">
    <property type="term" value="C:nucleus"/>
    <property type="evidence" value="ECO:0007669"/>
    <property type="project" value="InterPro"/>
</dbReference>
<dbReference type="Proteomes" id="UP000623129">
    <property type="component" value="Unassembled WGS sequence"/>
</dbReference>
<evidence type="ECO:0000313" key="6">
    <source>
        <dbReference type="EMBL" id="KAF3328402.1"/>
    </source>
</evidence>
<feature type="compositionally biased region" description="Pro residues" evidence="4">
    <location>
        <begin position="170"/>
        <end position="191"/>
    </location>
</feature>
<evidence type="ECO:0000256" key="3">
    <source>
        <dbReference type="ARBA" id="ARBA00022833"/>
    </source>
</evidence>
<evidence type="ECO:0000313" key="7">
    <source>
        <dbReference type="Proteomes" id="UP000623129"/>
    </source>
</evidence>
<dbReference type="PANTHER" id="PTHR16047">
    <property type="entry name" value="RFWD3 PROTEIN"/>
    <property type="match status" value="1"/>
</dbReference>
<proteinExistence type="predicted"/>
<feature type="domain" description="Zinc finger C3HC4 RING-type" evidence="5">
    <location>
        <begin position="47"/>
        <end position="77"/>
    </location>
</feature>
<evidence type="ECO:0000256" key="1">
    <source>
        <dbReference type="ARBA" id="ARBA00022723"/>
    </source>
</evidence>
<evidence type="ECO:0000259" key="5">
    <source>
        <dbReference type="Pfam" id="PF00097"/>
    </source>
</evidence>
<organism evidence="6 7">
    <name type="scientific">Carex littledalei</name>
    <dbReference type="NCBI Taxonomy" id="544730"/>
    <lineage>
        <taxon>Eukaryota</taxon>
        <taxon>Viridiplantae</taxon>
        <taxon>Streptophyta</taxon>
        <taxon>Embryophyta</taxon>
        <taxon>Tracheophyta</taxon>
        <taxon>Spermatophyta</taxon>
        <taxon>Magnoliopsida</taxon>
        <taxon>Liliopsida</taxon>
        <taxon>Poales</taxon>
        <taxon>Cyperaceae</taxon>
        <taxon>Cyperoideae</taxon>
        <taxon>Cariceae</taxon>
        <taxon>Carex</taxon>
        <taxon>Carex subgen. Euthyceras</taxon>
    </lineage>
</organism>
<feature type="compositionally biased region" description="Polar residues" evidence="4">
    <location>
        <begin position="1"/>
        <end position="11"/>
    </location>
</feature>
<accession>A0A833QWN0</accession>
<dbReference type="OrthoDB" id="642539at2759"/>
<gene>
    <name evidence="6" type="ORF">FCM35_KLT07008</name>
</gene>
<dbReference type="Gene3D" id="3.30.40.10">
    <property type="entry name" value="Zinc/RING finger domain, C3HC4 (zinc finger)"/>
    <property type="match status" value="1"/>
</dbReference>
<keyword evidence="7" id="KW-1185">Reference proteome</keyword>
<dbReference type="InterPro" id="IPR018957">
    <property type="entry name" value="Znf_C3HC4_RING-type"/>
</dbReference>